<evidence type="ECO:0000313" key="2">
    <source>
        <dbReference type="EMBL" id="VAX21759.1"/>
    </source>
</evidence>
<dbReference type="SUPFAM" id="SSF51735">
    <property type="entry name" value="NAD(P)-binding Rossmann-fold domains"/>
    <property type="match status" value="1"/>
</dbReference>
<dbReference type="InterPro" id="IPR036291">
    <property type="entry name" value="NAD(P)-bd_dom_sf"/>
</dbReference>
<dbReference type="GO" id="GO:0008831">
    <property type="term" value="F:dTDP-4-dehydrorhamnose reductase activity"/>
    <property type="evidence" value="ECO:0007669"/>
    <property type="project" value="UniProtKB-EC"/>
</dbReference>
<organism evidence="2">
    <name type="scientific">hydrothermal vent metagenome</name>
    <dbReference type="NCBI Taxonomy" id="652676"/>
    <lineage>
        <taxon>unclassified sequences</taxon>
        <taxon>metagenomes</taxon>
        <taxon>ecological metagenomes</taxon>
    </lineage>
</organism>
<dbReference type="Gene3D" id="3.90.25.10">
    <property type="entry name" value="UDP-galactose 4-epimerase, domain 1"/>
    <property type="match status" value="1"/>
</dbReference>
<dbReference type="PANTHER" id="PTHR10491:SF4">
    <property type="entry name" value="METHIONINE ADENOSYLTRANSFERASE 2 SUBUNIT BETA"/>
    <property type="match status" value="1"/>
</dbReference>
<accession>A0A3B1BV24</accession>
<reference evidence="2" key="1">
    <citation type="submission" date="2018-06" db="EMBL/GenBank/DDBJ databases">
        <authorList>
            <person name="Zhirakovskaya E."/>
        </authorList>
    </citation>
    <scope>NUCLEOTIDE SEQUENCE</scope>
</reference>
<dbReference type="NCBIfam" id="TIGR01214">
    <property type="entry name" value="rmlD"/>
    <property type="match status" value="1"/>
</dbReference>
<dbReference type="GO" id="GO:0005829">
    <property type="term" value="C:cytosol"/>
    <property type="evidence" value="ECO:0007669"/>
    <property type="project" value="TreeGrafter"/>
</dbReference>
<dbReference type="GO" id="GO:0019305">
    <property type="term" value="P:dTDP-rhamnose biosynthetic process"/>
    <property type="evidence" value="ECO:0007669"/>
    <property type="project" value="TreeGrafter"/>
</dbReference>
<dbReference type="Gene3D" id="3.40.50.720">
    <property type="entry name" value="NAD(P)-binding Rossmann-like Domain"/>
    <property type="match status" value="1"/>
</dbReference>
<dbReference type="Pfam" id="PF04321">
    <property type="entry name" value="RmlD_sub_bind"/>
    <property type="match status" value="1"/>
</dbReference>
<proteinExistence type="predicted"/>
<dbReference type="InterPro" id="IPR029903">
    <property type="entry name" value="RmlD-like-bd"/>
</dbReference>
<dbReference type="InterPro" id="IPR005913">
    <property type="entry name" value="dTDP_dehydrorham_reduct"/>
</dbReference>
<gene>
    <name evidence="2" type="ORF">MNBD_NITROSPINAE01-828</name>
</gene>
<evidence type="ECO:0000259" key="1">
    <source>
        <dbReference type="Pfam" id="PF04321"/>
    </source>
</evidence>
<dbReference type="CDD" id="cd05254">
    <property type="entry name" value="dTDP_HR_like_SDR_e"/>
    <property type="match status" value="1"/>
</dbReference>
<dbReference type="AlphaFoldDB" id="A0A3B1BV24"/>
<keyword evidence="2" id="KW-0560">Oxidoreductase</keyword>
<sequence length="297" mass="32959">MKILVTGSNGQLGQELATELRPLGELLLVDIQELDITNAEQVNRAVADFKPALIVNTAAYTAVDRAEEEKELAMTVNGKAPGILAHAAKKNGAGFIHYSTDYVFDGTKNSPYTEDDTPCPINWYGETKLAGERAVMKSGAPYLIFRTSWLYGTTGNNFMLTMLRLFNERDEIKIVADQRGTPTWSRVVAQTTAEIVKKLHEGAEFKSSLEQVSGLYHLTCEGQTTWHGFTTAIMENVKTTGVDNLPKLIPVQTSEYKTPAKRPLNSTLSLEKVKRTFGVEIPDWRDALNLCMKKVEL</sequence>
<dbReference type="EC" id="1.1.1.133" evidence="2"/>
<protein>
    <submittedName>
        <fullName evidence="2">dTDP-4-dehydrorhamnose reductase</fullName>
        <ecNumber evidence="2">1.1.1.133</ecNumber>
    </submittedName>
</protein>
<dbReference type="PANTHER" id="PTHR10491">
    <property type="entry name" value="DTDP-4-DEHYDRORHAMNOSE REDUCTASE"/>
    <property type="match status" value="1"/>
</dbReference>
<feature type="domain" description="RmlD-like substrate binding" evidence="1">
    <location>
        <begin position="1"/>
        <end position="295"/>
    </location>
</feature>
<name>A0A3B1BV24_9ZZZZ</name>
<dbReference type="EMBL" id="UOGC01000124">
    <property type="protein sequence ID" value="VAX21759.1"/>
    <property type="molecule type" value="Genomic_DNA"/>
</dbReference>